<dbReference type="Pfam" id="PF24570">
    <property type="entry name" value="BACK_BPM_SPOP"/>
    <property type="match status" value="1"/>
</dbReference>
<comment type="similarity">
    <text evidence="2">Belongs to the Tdpoz family.</text>
</comment>
<evidence type="ECO:0000313" key="6">
    <source>
        <dbReference type="Proteomes" id="UP001054889"/>
    </source>
</evidence>
<dbReference type="AlphaFoldDB" id="A0AAV5CHV8"/>
<dbReference type="PANTHER" id="PTHR26379">
    <property type="entry name" value="BTB/POZ AND MATH DOMAIN-CONTAINING PROTEIN 1"/>
    <property type="match status" value="1"/>
</dbReference>
<dbReference type="InterPro" id="IPR000210">
    <property type="entry name" value="BTB/POZ_dom"/>
</dbReference>
<evidence type="ECO:0000256" key="1">
    <source>
        <dbReference type="ARBA" id="ARBA00004906"/>
    </source>
</evidence>
<dbReference type="InterPro" id="IPR056423">
    <property type="entry name" value="BACK_BPM_SPOP"/>
</dbReference>
<evidence type="ECO:0000256" key="3">
    <source>
        <dbReference type="SAM" id="SignalP"/>
    </source>
</evidence>
<sequence>MIFFIVECTLTVLRALSDKPSTHPVPSSTLHNHLGELLQKGMGADVTFLVSGESFRAHKAILASRSPVFMVEFFGHMMEKHLQHVEIEDMEASVFGAMLQFIYTDSAPALDRQEDGMAIAHHLLVAADRYGIDRLKLICQDRLYDGVGIETAASTLTLAEQHSCWLLKSKCVELISKNLESVMATQQGYKNL</sequence>
<proteinExistence type="inferred from homology"/>
<dbReference type="InterPro" id="IPR011333">
    <property type="entry name" value="SKP1/BTB/POZ_sf"/>
</dbReference>
<dbReference type="InterPro" id="IPR045005">
    <property type="entry name" value="BPM1-6"/>
</dbReference>
<keyword evidence="3" id="KW-0732">Signal</keyword>
<gene>
    <name evidence="5" type="primary">ga14673</name>
    <name evidence="5" type="ORF">PR202_ga14673</name>
</gene>
<dbReference type="GO" id="GO:0016567">
    <property type="term" value="P:protein ubiquitination"/>
    <property type="evidence" value="ECO:0007669"/>
    <property type="project" value="InterPro"/>
</dbReference>
<accession>A0AAV5CHV8</accession>
<dbReference type="Pfam" id="PF00651">
    <property type="entry name" value="BTB"/>
    <property type="match status" value="1"/>
</dbReference>
<reference evidence="5" key="1">
    <citation type="journal article" date="2018" name="DNA Res.">
        <title>Multiple hybrid de novo genome assembly of finger millet, an orphan allotetraploid crop.</title>
        <authorList>
            <person name="Hatakeyama M."/>
            <person name="Aluri S."/>
            <person name="Balachadran M.T."/>
            <person name="Sivarajan S.R."/>
            <person name="Patrignani A."/>
            <person name="Gruter S."/>
            <person name="Poveda L."/>
            <person name="Shimizu-Inatsugi R."/>
            <person name="Baeten J."/>
            <person name="Francoijs K.J."/>
            <person name="Nataraja K.N."/>
            <person name="Reddy Y.A.N."/>
            <person name="Phadnis S."/>
            <person name="Ravikumar R.L."/>
            <person name="Schlapbach R."/>
            <person name="Sreeman S.M."/>
            <person name="Shimizu K.K."/>
        </authorList>
    </citation>
    <scope>NUCLEOTIDE SEQUENCE</scope>
</reference>
<dbReference type="PANTHER" id="PTHR26379:SF191">
    <property type="entry name" value="OS06G0251200 PROTEIN"/>
    <property type="match status" value="1"/>
</dbReference>
<dbReference type="Gene3D" id="3.30.710.10">
    <property type="entry name" value="Potassium Channel Kv1.1, Chain A"/>
    <property type="match status" value="1"/>
</dbReference>
<feature type="domain" description="BTB" evidence="4">
    <location>
        <begin position="44"/>
        <end position="111"/>
    </location>
</feature>
<evidence type="ECO:0000256" key="2">
    <source>
        <dbReference type="ARBA" id="ARBA00010846"/>
    </source>
</evidence>
<dbReference type="SMART" id="SM00225">
    <property type="entry name" value="BTB"/>
    <property type="match status" value="1"/>
</dbReference>
<evidence type="ECO:0000313" key="5">
    <source>
        <dbReference type="EMBL" id="GJM97724.1"/>
    </source>
</evidence>
<dbReference type="Proteomes" id="UP001054889">
    <property type="component" value="Unassembled WGS sequence"/>
</dbReference>
<feature type="signal peptide" evidence="3">
    <location>
        <begin position="1"/>
        <end position="15"/>
    </location>
</feature>
<keyword evidence="6" id="KW-1185">Reference proteome</keyword>
<reference evidence="5" key="2">
    <citation type="submission" date="2021-12" db="EMBL/GenBank/DDBJ databases">
        <title>Resequencing data analysis of finger millet.</title>
        <authorList>
            <person name="Hatakeyama M."/>
            <person name="Aluri S."/>
            <person name="Balachadran M.T."/>
            <person name="Sivarajan S.R."/>
            <person name="Poveda L."/>
            <person name="Shimizu-Inatsugi R."/>
            <person name="Schlapbach R."/>
            <person name="Sreeman S.M."/>
            <person name="Shimizu K.K."/>
        </authorList>
    </citation>
    <scope>NUCLEOTIDE SEQUENCE</scope>
</reference>
<dbReference type="Gene3D" id="6.10.250.3030">
    <property type="match status" value="1"/>
</dbReference>
<comment type="pathway">
    <text evidence="1">Protein modification; protein ubiquitination.</text>
</comment>
<dbReference type="PROSITE" id="PS50097">
    <property type="entry name" value="BTB"/>
    <property type="match status" value="1"/>
</dbReference>
<evidence type="ECO:0000259" key="4">
    <source>
        <dbReference type="PROSITE" id="PS50097"/>
    </source>
</evidence>
<organism evidence="5 6">
    <name type="scientific">Eleusine coracana subsp. coracana</name>
    <dbReference type="NCBI Taxonomy" id="191504"/>
    <lineage>
        <taxon>Eukaryota</taxon>
        <taxon>Viridiplantae</taxon>
        <taxon>Streptophyta</taxon>
        <taxon>Embryophyta</taxon>
        <taxon>Tracheophyta</taxon>
        <taxon>Spermatophyta</taxon>
        <taxon>Magnoliopsida</taxon>
        <taxon>Liliopsida</taxon>
        <taxon>Poales</taxon>
        <taxon>Poaceae</taxon>
        <taxon>PACMAD clade</taxon>
        <taxon>Chloridoideae</taxon>
        <taxon>Cynodonteae</taxon>
        <taxon>Eleusininae</taxon>
        <taxon>Eleusine</taxon>
    </lineage>
</organism>
<dbReference type="SUPFAM" id="SSF54695">
    <property type="entry name" value="POZ domain"/>
    <property type="match status" value="1"/>
</dbReference>
<protein>
    <recommendedName>
        <fullName evidence="4">BTB domain-containing protein</fullName>
    </recommendedName>
</protein>
<name>A0AAV5CHV8_ELECO</name>
<comment type="caution">
    <text evidence="5">The sequence shown here is derived from an EMBL/GenBank/DDBJ whole genome shotgun (WGS) entry which is preliminary data.</text>
</comment>
<feature type="chain" id="PRO_5043528780" description="BTB domain-containing protein" evidence="3">
    <location>
        <begin position="16"/>
        <end position="192"/>
    </location>
</feature>
<dbReference type="EMBL" id="BQKI01000007">
    <property type="protein sequence ID" value="GJM97724.1"/>
    <property type="molecule type" value="Genomic_DNA"/>
</dbReference>